<dbReference type="PANTHER" id="PTHR35841">
    <property type="entry name" value="PHOSPHONATES-BINDING PERIPLASMIC PROTEIN"/>
    <property type="match status" value="1"/>
</dbReference>
<dbReference type="GO" id="GO:0015716">
    <property type="term" value="P:organic phosphonate transport"/>
    <property type="evidence" value="ECO:0007669"/>
    <property type="project" value="InterPro"/>
</dbReference>
<evidence type="ECO:0000256" key="1">
    <source>
        <dbReference type="ARBA" id="ARBA00007162"/>
    </source>
</evidence>
<dbReference type="NCBIfam" id="TIGR01098">
    <property type="entry name" value="3A0109s03R"/>
    <property type="match status" value="1"/>
</dbReference>
<dbReference type="PANTHER" id="PTHR35841:SF1">
    <property type="entry name" value="PHOSPHONATES-BINDING PERIPLASMIC PROTEIN"/>
    <property type="match status" value="1"/>
</dbReference>
<reference evidence="4 5" key="1">
    <citation type="submission" date="2018-05" db="EMBL/GenBank/DDBJ databases">
        <title>Genomic Encyclopedia of Type Strains, Phase IV (KMG-IV): sequencing the most valuable type-strain genomes for metagenomic binning, comparative biology and taxonomic classification.</title>
        <authorList>
            <person name="Goeker M."/>
        </authorList>
    </citation>
    <scope>NUCLEOTIDE SEQUENCE [LARGE SCALE GENOMIC DNA]</scope>
    <source>
        <strain evidence="4 5">DSM 6986</strain>
    </source>
</reference>
<dbReference type="OrthoDB" id="9802896at2"/>
<dbReference type="AlphaFoldDB" id="A0A316C3C5"/>
<evidence type="ECO:0000256" key="2">
    <source>
        <dbReference type="ARBA" id="ARBA00022729"/>
    </source>
</evidence>
<accession>A0A316C3C5</accession>
<feature type="signal peptide" evidence="3">
    <location>
        <begin position="1"/>
        <end position="24"/>
    </location>
</feature>
<dbReference type="EMBL" id="QGGG01000006">
    <property type="protein sequence ID" value="PWJ84171.1"/>
    <property type="molecule type" value="Genomic_DNA"/>
</dbReference>
<name>A0A316C3C5_PSESE</name>
<organism evidence="4 5">
    <name type="scientific">Pseudaminobacter salicylatoxidans</name>
    <dbReference type="NCBI Taxonomy" id="93369"/>
    <lineage>
        <taxon>Bacteria</taxon>
        <taxon>Pseudomonadati</taxon>
        <taxon>Pseudomonadota</taxon>
        <taxon>Alphaproteobacteria</taxon>
        <taxon>Hyphomicrobiales</taxon>
        <taxon>Phyllobacteriaceae</taxon>
        <taxon>Pseudaminobacter</taxon>
    </lineage>
</organism>
<evidence type="ECO:0000313" key="5">
    <source>
        <dbReference type="Proteomes" id="UP000245396"/>
    </source>
</evidence>
<keyword evidence="5" id="KW-1185">Reference proteome</keyword>
<dbReference type="Pfam" id="PF12974">
    <property type="entry name" value="Phosphonate-bd"/>
    <property type="match status" value="1"/>
</dbReference>
<dbReference type="RefSeq" id="WP_109612778.1">
    <property type="nucleotide sequence ID" value="NZ_QGGG01000006.1"/>
</dbReference>
<dbReference type="CDD" id="cd01071">
    <property type="entry name" value="PBP2_PhnD_like"/>
    <property type="match status" value="1"/>
</dbReference>
<dbReference type="InterPro" id="IPR017797">
    <property type="entry name" value="Phosphnate-bd"/>
</dbReference>
<dbReference type="SUPFAM" id="SSF53850">
    <property type="entry name" value="Periplasmic binding protein-like II"/>
    <property type="match status" value="1"/>
</dbReference>
<dbReference type="InterPro" id="IPR005770">
    <property type="entry name" value="PhnD"/>
</dbReference>
<feature type="chain" id="PRO_5016408374" evidence="3">
    <location>
        <begin position="25"/>
        <end position="305"/>
    </location>
</feature>
<dbReference type="Gene3D" id="3.40.190.10">
    <property type="entry name" value="Periplasmic binding protein-like II"/>
    <property type="match status" value="2"/>
</dbReference>
<dbReference type="GO" id="GO:0043190">
    <property type="term" value="C:ATP-binding cassette (ABC) transporter complex"/>
    <property type="evidence" value="ECO:0007669"/>
    <property type="project" value="InterPro"/>
</dbReference>
<protein>
    <submittedName>
        <fullName evidence="4">Phosphonate transport system substrate-binding protein</fullName>
    </submittedName>
</protein>
<dbReference type="STRING" id="1192868.GCA_000304395_03228"/>
<dbReference type="GO" id="GO:0055085">
    <property type="term" value="P:transmembrane transport"/>
    <property type="evidence" value="ECO:0007669"/>
    <property type="project" value="InterPro"/>
</dbReference>
<dbReference type="Proteomes" id="UP000245396">
    <property type="component" value="Unassembled WGS sequence"/>
</dbReference>
<dbReference type="NCBIfam" id="TIGR03431">
    <property type="entry name" value="PhnD"/>
    <property type="match status" value="1"/>
</dbReference>
<comment type="similarity">
    <text evidence="1">Belongs to the phosphate/phosphite/phosphonate binding protein family.</text>
</comment>
<gene>
    <name evidence="4" type="ORF">C7441_10685</name>
</gene>
<evidence type="ECO:0000313" key="4">
    <source>
        <dbReference type="EMBL" id="PWJ84171.1"/>
    </source>
</evidence>
<sequence>MSLKKALLGAVAIATLAGATAARAESPEIFRVGILGGENEADSLRNYQCVADKLPAAIGVKEVKLFPATDYDGVIQGLLGGTLDYAELGASGYAKIYLANPDAVEPILTTVQTDGSKGYYSIMIARKDSGFKTLADMKGKKLGFADPDSTSGYLIPATSLPKDIGNVAVKDYFGETGFGGGHENLVLAVKDGKFDAGTTWGSGVGDFDEGYTSGNLRKMVDKGLIDMKDFVELWKSPLIPNGPTVIRTALDADLKARFKQFMVDLPKSDPACFSAIQGGDFTGYTEVTPEFYQPIIDARKAQIGG</sequence>
<keyword evidence="2 3" id="KW-0732">Signal</keyword>
<comment type="caution">
    <text evidence="4">The sequence shown here is derived from an EMBL/GenBank/DDBJ whole genome shotgun (WGS) entry which is preliminary data.</text>
</comment>
<proteinExistence type="inferred from homology"/>
<evidence type="ECO:0000256" key="3">
    <source>
        <dbReference type="SAM" id="SignalP"/>
    </source>
</evidence>